<dbReference type="SUPFAM" id="SSF51395">
    <property type="entry name" value="FMN-linked oxidoreductases"/>
    <property type="match status" value="1"/>
</dbReference>
<proteinExistence type="predicted"/>
<dbReference type="GO" id="GO:0003959">
    <property type="term" value="F:NADPH dehydrogenase activity"/>
    <property type="evidence" value="ECO:0007669"/>
    <property type="project" value="InterPro"/>
</dbReference>
<dbReference type="RefSeq" id="WP_102242864.1">
    <property type="nucleotide sequence ID" value="NZ_CP025704.1"/>
</dbReference>
<dbReference type="Proteomes" id="UP000235584">
    <property type="component" value="Chromosome"/>
</dbReference>
<dbReference type="PANTHER" id="PTHR43303:SF4">
    <property type="entry name" value="NADPH DEHYDROGENASE C23G7.10C-RELATED"/>
    <property type="match status" value="1"/>
</dbReference>
<keyword evidence="3" id="KW-0288">FMN</keyword>
<evidence type="ECO:0000256" key="5">
    <source>
        <dbReference type="ARBA" id="ARBA00023002"/>
    </source>
</evidence>
<comment type="cofactor">
    <cofactor evidence="1">
        <name>FMN</name>
        <dbReference type="ChEBI" id="CHEBI:58210"/>
    </cofactor>
</comment>
<keyword evidence="4" id="KW-0521">NADP</keyword>
<dbReference type="AlphaFoldDB" id="A0A2K9NPY1"/>
<keyword evidence="7" id="KW-1185">Reference proteome</keyword>
<sequence length="355" mass="38621">MTATLLSPLKLRELTLKNRIVVSPMCMYSAINGIANDWHLVHLGARASGGAAVVIVEATGVVAEGRISESCLALYNQAQMLALKPITAFIKSQGSIPAIQLAHAGRKASMSNPFNGERLLGLNEGGWEVVGPSAIAFSERYATPKALSIKEIHELVESFKHSARLALEAGFEIIEGHSAHGYLMHQFLSPLSNKRTDEFGGSLENRMRFPLMVAQALRDVWPAHLPVFFRISATDWTEGGWSIEDSVAYVNELKKIGIDLIDVSTGGNVSGAKIPLTPGYQTPFAEQVKAQTGIVTGAVGLITEFDQAEEILKTKKADVILLARELLRDPNWPIRAALHFGEKAQVPPQYARAYK</sequence>
<accession>A0A2K9NPY1</accession>
<evidence type="ECO:0000256" key="2">
    <source>
        <dbReference type="ARBA" id="ARBA00022630"/>
    </source>
</evidence>
<dbReference type="GO" id="GO:0010181">
    <property type="term" value="F:FMN binding"/>
    <property type="evidence" value="ECO:0007669"/>
    <property type="project" value="InterPro"/>
</dbReference>
<dbReference type="Gene3D" id="3.20.20.70">
    <property type="entry name" value="Aldolase class I"/>
    <property type="match status" value="1"/>
</dbReference>
<dbReference type="KEGG" id="bsto:C0V70_05465"/>
<dbReference type="Pfam" id="PF00724">
    <property type="entry name" value="Oxidored_FMN"/>
    <property type="match status" value="1"/>
</dbReference>
<keyword evidence="2" id="KW-0285">Flavoprotein</keyword>
<dbReference type="InterPro" id="IPR044152">
    <property type="entry name" value="YqjM-like"/>
</dbReference>
<name>A0A2K9NPY1_BACTC</name>
<dbReference type="OrthoDB" id="5297124at2"/>
<evidence type="ECO:0000256" key="4">
    <source>
        <dbReference type="ARBA" id="ARBA00022857"/>
    </source>
</evidence>
<reference evidence="6 7" key="1">
    <citation type="submission" date="2018-01" db="EMBL/GenBank/DDBJ databases">
        <title>Complete genome sequence of Bacteriovorax stolpii DSM12778.</title>
        <authorList>
            <person name="Tang B."/>
            <person name="Chang J."/>
        </authorList>
    </citation>
    <scope>NUCLEOTIDE SEQUENCE [LARGE SCALE GENOMIC DNA]</scope>
    <source>
        <strain evidence="6 7">DSM 12778</strain>
    </source>
</reference>
<dbReference type="EMBL" id="CP025704">
    <property type="protein sequence ID" value="AUN97569.1"/>
    <property type="molecule type" value="Genomic_DNA"/>
</dbReference>
<dbReference type="CDD" id="cd02932">
    <property type="entry name" value="OYE_YqiM_FMN"/>
    <property type="match status" value="1"/>
</dbReference>
<dbReference type="InterPro" id="IPR013785">
    <property type="entry name" value="Aldolase_TIM"/>
</dbReference>
<evidence type="ECO:0000313" key="7">
    <source>
        <dbReference type="Proteomes" id="UP000235584"/>
    </source>
</evidence>
<protein>
    <submittedName>
        <fullName evidence="6">Oxidoreductase</fullName>
    </submittedName>
</protein>
<evidence type="ECO:0000256" key="3">
    <source>
        <dbReference type="ARBA" id="ARBA00022643"/>
    </source>
</evidence>
<keyword evidence="5" id="KW-0560">Oxidoreductase</keyword>
<dbReference type="InterPro" id="IPR001155">
    <property type="entry name" value="OxRdtase_FMN_N"/>
</dbReference>
<dbReference type="PANTHER" id="PTHR43303">
    <property type="entry name" value="NADPH DEHYDROGENASE C23G7.10C-RELATED"/>
    <property type="match status" value="1"/>
</dbReference>
<evidence type="ECO:0000313" key="6">
    <source>
        <dbReference type="EMBL" id="AUN97569.1"/>
    </source>
</evidence>
<evidence type="ECO:0000256" key="1">
    <source>
        <dbReference type="ARBA" id="ARBA00001917"/>
    </source>
</evidence>
<dbReference type="GO" id="GO:0050661">
    <property type="term" value="F:NADP binding"/>
    <property type="evidence" value="ECO:0007669"/>
    <property type="project" value="InterPro"/>
</dbReference>
<organism evidence="6 7">
    <name type="scientific">Bacteriovorax stolpii</name>
    <name type="common">Bdellovibrio stolpii</name>
    <dbReference type="NCBI Taxonomy" id="960"/>
    <lineage>
        <taxon>Bacteria</taxon>
        <taxon>Pseudomonadati</taxon>
        <taxon>Bdellovibrionota</taxon>
        <taxon>Bacteriovoracia</taxon>
        <taxon>Bacteriovoracales</taxon>
        <taxon>Bacteriovoracaceae</taxon>
        <taxon>Bacteriovorax</taxon>
    </lineage>
</organism>
<gene>
    <name evidence="6" type="ORF">C0V70_05465</name>
</gene>